<evidence type="ECO:0000256" key="2">
    <source>
        <dbReference type="ARBA" id="ARBA00001911"/>
    </source>
</evidence>
<name>A0A2Z4MPX0_BREBE</name>
<evidence type="ECO:0000256" key="6">
    <source>
        <dbReference type="ARBA" id="ARBA00018569"/>
    </source>
</evidence>
<dbReference type="Pfam" id="PF01370">
    <property type="entry name" value="Epimerase"/>
    <property type="match status" value="1"/>
</dbReference>
<keyword evidence="8" id="KW-0299">Galactose metabolism</keyword>
<dbReference type="Proteomes" id="UP000036061">
    <property type="component" value="Chromosome"/>
</dbReference>
<gene>
    <name evidence="13" type="primary">galE</name>
    <name evidence="13" type="ORF">AB432_027775</name>
</gene>
<evidence type="ECO:0000313" key="14">
    <source>
        <dbReference type="Proteomes" id="UP000036061"/>
    </source>
</evidence>
<evidence type="ECO:0000256" key="5">
    <source>
        <dbReference type="ARBA" id="ARBA00013189"/>
    </source>
</evidence>
<dbReference type="Gene3D" id="3.40.50.720">
    <property type="entry name" value="NAD(P)-binding Rossmann-like Domain"/>
    <property type="match status" value="1"/>
</dbReference>
<feature type="domain" description="NAD-dependent epimerase/dehydratase" evidence="12">
    <location>
        <begin position="3"/>
        <end position="252"/>
    </location>
</feature>
<evidence type="ECO:0000256" key="8">
    <source>
        <dbReference type="ARBA" id="ARBA00023144"/>
    </source>
</evidence>
<dbReference type="InterPro" id="IPR036291">
    <property type="entry name" value="NAD(P)-bd_dom_sf"/>
</dbReference>
<reference evidence="13 14" key="1">
    <citation type="journal article" date="2015" name="Genome Announc.">
        <title>Draft Genome Sequence of Brevibacillus brevis DZQ7, a Plant Growth-Promoting Rhizobacterium with Broad-Spectrum Antimicrobial Activity.</title>
        <authorList>
            <person name="Hou Q."/>
            <person name="Wang C."/>
            <person name="Hou X."/>
            <person name="Xia Z."/>
            <person name="Ye J."/>
            <person name="Liu K."/>
            <person name="Liu H."/>
            <person name="Wang J."/>
            <person name="Guo H."/>
            <person name="Yu X."/>
            <person name="Yang Y."/>
            <person name="Du B."/>
            <person name="Ding Y."/>
        </authorList>
    </citation>
    <scope>NUCLEOTIDE SEQUENCE [LARGE SCALE GENOMIC DNA]</scope>
    <source>
        <strain evidence="13 14">DZQ7</strain>
    </source>
</reference>
<dbReference type="CDD" id="cd05247">
    <property type="entry name" value="UDP_G4E_1_SDR_e"/>
    <property type="match status" value="1"/>
</dbReference>
<dbReference type="GO" id="GO:0003978">
    <property type="term" value="F:UDP-glucose 4-epimerase activity"/>
    <property type="evidence" value="ECO:0007669"/>
    <property type="project" value="UniProtKB-UniRule"/>
</dbReference>
<evidence type="ECO:0000256" key="7">
    <source>
        <dbReference type="ARBA" id="ARBA00023027"/>
    </source>
</evidence>
<evidence type="ECO:0000256" key="10">
    <source>
        <dbReference type="ARBA" id="ARBA00023277"/>
    </source>
</evidence>
<dbReference type="InterPro" id="IPR001509">
    <property type="entry name" value="Epimerase_deHydtase"/>
</dbReference>
<evidence type="ECO:0000256" key="1">
    <source>
        <dbReference type="ARBA" id="ARBA00000083"/>
    </source>
</evidence>
<evidence type="ECO:0000256" key="4">
    <source>
        <dbReference type="ARBA" id="ARBA00007637"/>
    </source>
</evidence>
<dbReference type="Gene3D" id="3.90.25.10">
    <property type="entry name" value="UDP-galactose 4-epimerase, domain 1"/>
    <property type="match status" value="1"/>
</dbReference>
<protein>
    <recommendedName>
        <fullName evidence="6 11">UDP-glucose 4-epimerase</fullName>
        <ecNumber evidence="5 11">5.1.3.2</ecNumber>
    </recommendedName>
</protein>
<dbReference type="SUPFAM" id="SSF51735">
    <property type="entry name" value="NAD(P)-binding Rossmann-fold domains"/>
    <property type="match status" value="1"/>
</dbReference>
<evidence type="ECO:0000256" key="11">
    <source>
        <dbReference type="RuleBase" id="RU366046"/>
    </source>
</evidence>
<evidence type="ECO:0000313" key="13">
    <source>
        <dbReference type="EMBL" id="AWX58607.1"/>
    </source>
</evidence>
<accession>A0A2Z4MPX0</accession>
<keyword evidence="7 11" id="KW-0520">NAD</keyword>
<comment type="subunit">
    <text evidence="11">Homodimer.</text>
</comment>
<evidence type="ECO:0000259" key="12">
    <source>
        <dbReference type="Pfam" id="PF01370"/>
    </source>
</evidence>
<evidence type="ECO:0000256" key="3">
    <source>
        <dbReference type="ARBA" id="ARBA00004947"/>
    </source>
</evidence>
<evidence type="ECO:0000256" key="9">
    <source>
        <dbReference type="ARBA" id="ARBA00023235"/>
    </source>
</evidence>
<sequence length="332" mass="36431">MNVLVTGGAGYIGSHTVKVLLEKGIQVVVLDSLVTGHREAVPSTVPFYEGDIADSLLVTRIVKRHAINAVIHFAARSLVGESIAKPDLYFQENTAKTTQLLSTLIQNDVKRVVFSSTAAVYGIPNDVPIPEQATTQPINPYGLSKLMIEQSMHWLEQAYGLQWMALRYFNAAGAALDGSIGEDHLPETHLIPLVLQTALGKRPAIQIFGTDYDTPDGTCIRDYIHVLDLAEAHVLALKAMAEGQPSRAINVGTGQGYSVRQVIETARSVTERDIRVLETERRMGDPAMLVARVDEIMGKLGWMPKYSDLKTMIQSAWEWHQNNPDGYNGGAK</sequence>
<dbReference type="GO" id="GO:0033499">
    <property type="term" value="P:galactose catabolic process via UDP-galactose, Leloir pathway"/>
    <property type="evidence" value="ECO:0007669"/>
    <property type="project" value="TreeGrafter"/>
</dbReference>
<comment type="similarity">
    <text evidence="4 11">Belongs to the NAD(P)-dependent epimerase/dehydratase family.</text>
</comment>
<comment type="pathway">
    <text evidence="3 11">Carbohydrate metabolism; galactose metabolism.</text>
</comment>
<dbReference type="UniPathway" id="UPA00214"/>
<proteinExistence type="inferred from homology"/>
<comment type="cofactor">
    <cofactor evidence="2 11">
        <name>NAD(+)</name>
        <dbReference type="ChEBI" id="CHEBI:57540"/>
    </cofactor>
</comment>
<dbReference type="AlphaFoldDB" id="A0A2Z4MPX0"/>
<keyword evidence="10 11" id="KW-0119">Carbohydrate metabolism</keyword>
<dbReference type="InterPro" id="IPR005886">
    <property type="entry name" value="UDP_G4E"/>
</dbReference>
<dbReference type="EMBL" id="CP030117">
    <property type="protein sequence ID" value="AWX58607.1"/>
    <property type="molecule type" value="Genomic_DNA"/>
</dbReference>
<dbReference type="RefSeq" id="WP_048035046.1">
    <property type="nucleotide sequence ID" value="NZ_CP030117.1"/>
</dbReference>
<dbReference type="PANTHER" id="PTHR43725">
    <property type="entry name" value="UDP-GLUCOSE 4-EPIMERASE"/>
    <property type="match status" value="1"/>
</dbReference>
<dbReference type="NCBIfam" id="TIGR01179">
    <property type="entry name" value="galE"/>
    <property type="match status" value="1"/>
</dbReference>
<keyword evidence="9 11" id="KW-0413">Isomerase</keyword>
<dbReference type="PANTHER" id="PTHR43725:SF53">
    <property type="entry name" value="UDP-ARABINOSE 4-EPIMERASE 1"/>
    <property type="match status" value="1"/>
</dbReference>
<organism evidence="13 14">
    <name type="scientific">Brevibacillus brevis</name>
    <name type="common">Bacillus brevis</name>
    <dbReference type="NCBI Taxonomy" id="1393"/>
    <lineage>
        <taxon>Bacteria</taxon>
        <taxon>Bacillati</taxon>
        <taxon>Bacillota</taxon>
        <taxon>Bacilli</taxon>
        <taxon>Bacillales</taxon>
        <taxon>Paenibacillaceae</taxon>
        <taxon>Brevibacillus</taxon>
    </lineage>
</organism>
<comment type="catalytic activity">
    <reaction evidence="1 11">
        <text>UDP-alpha-D-glucose = UDP-alpha-D-galactose</text>
        <dbReference type="Rhea" id="RHEA:22168"/>
        <dbReference type="ChEBI" id="CHEBI:58885"/>
        <dbReference type="ChEBI" id="CHEBI:66914"/>
        <dbReference type="EC" id="5.1.3.2"/>
    </reaction>
</comment>
<dbReference type="EC" id="5.1.3.2" evidence="5 11"/>